<accession>A0A2N3HS67</accession>
<keyword evidence="3" id="KW-1185">Reference proteome</keyword>
<evidence type="ECO:0000256" key="1">
    <source>
        <dbReference type="SAM" id="Phobius"/>
    </source>
</evidence>
<dbReference type="InterPro" id="IPR025367">
    <property type="entry name" value="DUF4271"/>
</dbReference>
<keyword evidence="1" id="KW-0472">Membrane</keyword>
<proteinExistence type="predicted"/>
<feature type="transmembrane region" description="Helical" evidence="1">
    <location>
        <begin position="249"/>
        <end position="267"/>
    </location>
</feature>
<feature type="transmembrane region" description="Helical" evidence="1">
    <location>
        <begin position="149"/>
        <end position="168"/>
    </location>
</feature>
<feature type="transmembrane region" description="Helical" evidence="1">
    <location>
        <begin position="224"/>
        <end position="243"/>
    </location>
</feature>
<evidence type="ECO:0000313" key="2">
    <source>
        <dbReference type="EMBL" id="PKQ60892.1"/>
    </source>
</evidence>
<sequence>MSQNNSHLLLVNKIPLNDSLIQSGNELKDSIIFLPAQQVSAKQTGIAADSVPFINPGIGIPIDSLLISDSIPITEKDSTVQVVREKGVLIASHKSDWMVGVLLFTLILMAIVRFSFSKFLLRVFDSTINYQTSSNLLLEKNMRNLRGSIFLNLLFYVNFTLFIVQYLVYILSLNHEHNNIVFFLYCFVGLVGLYNTKFIFIRFIGYIFNGIKESKEYLHTVSIYNKNLGVILLPITISAPFIAQHSVPMLLNSGLILTLIFYVFRLSRGLKILFRQHVSIFYMILYLCALEILPLLMIYKLLYLLV</sequence>
<feature type="transmembrane region" description="Helical" evidence="1">
    <location>
        <begin position="180"/>
        <end position="204"/>
    </location>
</feature>
<dbReference type="Proteomes" id="UP000233618">
    <property type="component" value="Unassembled WGS sequence"/>
</dbReference>
<keyword evidence="1" id="KW-0812">Transmembrane</keyword>
<keyword evidence="1" id="KW-1133">Transmembrane helix</keyword>
<organism evidence="2 3">
    <name type="scientific">Labilibaculum manganireducens</name>
    <dbReference type="NCBI Taxonomy" id="1940525"/>
    <lineage>
        <taxon>Bacteria</taxon>
        <taxon>Pseudomonadati</taxon>
        <taxon>Bacteroidota</taxon>
        <taxon>Bacteroidia</taxon>
        <taxon>Marinilabiliales</taxon>
        <taxon>Marinifilaceae</taxon>
        <taxon>Labilibaculum</taxon>
    </lineage>
</organism>
<feature type="transmembrane region" description="Helical" evidence="1">
    <location>
        <begin position="279"/>
        <end position="299"/>
    </location>
</feature>
<evidence type="ECO:0008006" key="4">
    <source>
        <dbReference type="Google" id="ProtNLM"/>
    </source>
</evidence>
<reference evidence="2 3" key="1">
    <citation type="journal article" date="2017" name="Front. Microbiol.">
        <title>Labilibaculum manganireducens gen. nov., sp. nov. and Labilibaculum filiforme sp. nov., Novel Bacteroidetes Isolated from Subsurface Sediments of the Baltic Sea.</title>
        <authorList>
            <person name="Vandieken V."/>
            <person name="Marshall I.P."/>
            <person name="Niemann H."/>
            <person name="Engelen B."/>
            <person name="Cypionka H."/>
        </authorList>
    </citation>
    <scope>NUCLEOTIDE SEQUENCE [LARGE SCALE GENOMIC DNA]</scope>
    <source>
        <strain evidence="2 3">59.10-2M</strain>
    </source>
</reference>
<dbReference type="Pfam" id="PF14093">
    <property type="entry name" value="DUF4271"/>
    <property type="match status" value="1"/>
</dbReference>
<protein>
    <recommendedName>
        <fullName evidence="4">DUF4271 domain-containing protein</fullName>
    </recommendedName>
</protein>
<comment type="caution">
    <text evidence="2">The sequence shown here is derived from an EMBL/GenBank/DDBJ whole genome shotgun (WGS) entry which is preliminary data.</text>
</comment>
<gene>
    <name evidence="2" type="ORF">BZG01_20190</name>
</gene>
<evidence type="ECO:0000313" key="3">
    <source>
        <dbReference type="Proteomes" id="UP000233618"/>
    </source>
</evidence>
<dbReference type="AlphaFoldDB" id="A0A2N3HS67"/>
<name>A0A2N3HS67_9BACT</name>
<feature type="transmembrane region" description="Helical" evidence="1">
    <location>
        <begin position="97"/>
        <end position="116"/>
    </location>
</feature>
<dbReference type="EMBL" id="MVDE01000052">
    <property type="protein sequence ID" value="PKQ60892.1"/>
    <property type="molecule type" value="Genomic_DNA"/>
</dbReference>